<dbReference type="InterPro" id="IPR010837">
    <property type="entry name" value="Conjugal_tfr_TrbH"/>
</dbReference>
<dbReference type="Pfam" id="PF07283">
    <property type="entry name" value="TrbH"/>
    <property type="match status" value="1"/>
</dbReference>
<gene>
    <name evidence="1" type="ORF">E6Q69_16435</name>
</gene>
<dbReference type="Proteomes" id="UP000321110">
    <property type="component" value="Unassembled WGS sequence"/>
</dbReference>
<reference evidence="1 2" key="1">
    <citation type="submission" date="2018-09" db="EMBL/GenBank/DDBJ databases">
        <title>Metagenome Assembled Genomes from an Advanced Water Purification Facility.</title>
        <authorList>
            <person name="Stamps B.W."/>
            <person name="Spear J.R."/>
        </authorList>
    </citation>
    <scope>NUCLEOTIDE SEQUENCE [LARGE SCALE GENOMIC DNA]</scope>
    <source>
        <strain evidence="1">Bin_52_1</strain>
    </source>
</reference>
<organism evidence="1 2">
    <name type="scientific">Aquipseudomonas alcaligenes</name>
    <name type="common">Pseudomonas alcaligenes</name>
    <dbReference type="NCBI Taxonomy" id="43263"/>
    <lineage>
        <taxon>Bacteria</taxon>
        <taxon>Pseudomonadati</taxon>
        <taxon>Pseudomonadota</taxon>
        <taxon>Gammaproteobacteria</taxon>
        <taxon>Pseudomonadales</taxon>
        <taxon>Pseudomonadaceae</taxon>
        <taxon>Aquipseudomonas</taxon>
    </lineage>
</organism>
<evidence type="ECO:0000313" key="2">
    <source>
        <dbReference type="Proteomes" id="UP000321110"/>
    </source>
</evidence>
<name>A0A5C7VT72_AQUAC</name>
<evidence type="ECO:0000313" key="1">
    <source>
        <dbReference type="EMBL" id="TXI28410.1"/>
    </source>
</evidence>
<dbReference type="EMBL" id="SSFO01000276">
    <property type="protein sequence ID" value="TXI28410.1"/>
    <property type="molecule type" value="Genomic_DNA"/>
</dbReference>
<proteinExistence type="predicted"/>
<sequence length="68" mass="7314">AKKPAESKPVPATAYPASPGLALSYVIDNPTDTNLYRVTLTVGSQSLTRAYVAQNNTVHPAGEWTRKE</sequence>
<feature type="non-terminal residue" evidence="1">
    <location>
        <position position="1"/>
    </location>
</feature>
<protein>
    <submittedName>
        <fullName evidence="1">Conjugal transfer protein TrbH</fullName>
    </submittedName>
</protein>
<accession>A0A5C7VT72</accession>
<comment type="caution">
    <text evidence="1">The sequence shown here is derived from an EMBL/GenBank/DDBJ whole genome shotgun (WGS) entry which is preliminary data.</text>
</comment>
<dbReference type="AlphaFoldDB" id="A0A5C7VT72"/>